<gene>
    <name evidence="2" type="ORF">TPC1_30982</name>
</gene>
<feature type="coiled-coil region" evidence="1">
    <location>
        <begin position="26"/>
        <end position="260"/>
    </location>
</feature>
<name>A0A146JXU6_9EUKA</name>
<accession>A0A146JXU6</accession>
<feature type="coiled-coil region" evidence="1">
    <location>
        <begin position="301"/>
        <end position="352"/>
    </location>
</feature>
<proteinExistence type="predicted"/>
<organism evidence="2">
    <name type="scientific">Trepomonas sp. PC1</name>
    <dbReference type="NCBI Taxonomy" id="1076344"/>
    <lineage>
        <taxon>Eukaryota</taxon>
        <taxon>Metamonada</taxon>
        <taxon>Diplomonadida</taxon>
        <taxon>Hexamitidae</taxon>
        <taxon>Hexamitinae</taxon>
        <taxon>Trepomonas</taxon>
    </lineage>
</organism>
<keyword evidence="1" id="KW-0175">Coiled coil</keyword>
<evidence type="ECO:0000313" key="2">
    <source>
        <dbReference type="EMBL" id="JAP89523.1"/>
    </source>
</evidence>
<sequence>MKKEHLQLQAAHQQLEKAFELKKVEFDALNDQLQQQQRHQKEIQDRLNQAILDLQKKEIENRLSQQENEFQLTQIADKQNAFQQIINQLNQQEEEFNSKKEAFFSEQTQFQREIEQFKNSKAEFQQKQTQLDKLNAFQKQIEEQHQESVLQKSQIDFQANLIQNLQNEKQILNGQNGELEVENQINREKLNQKDKQIEQLQEQMKKLQEQISQQVDKNEFAFNEDLKTKTEDNQFLIQQIKNLKGQIKDYEVEIGKLKTQSVQSHGQKENLNFNACCQKLMQAEDVYSKTLKFSRETMQKNIQMQIYLEKRENEVEQLMNELIKTQRENKNLKTENEKIDEMFNKLNDIDKNEFIDPELAKTVDETSLSRYVQHVEVE</sequence>
<reference evidence="2" key="1">
    <citation type="submission" date="2015-07" db="EMBL/GenBank/DDBJ databases">
        <title>Adaptation to a free-living lifestyle via gene acquisitions in the diplomonad Trepomonas sp. PC1.</title>
        <authorList>
            <person name="Xu F."/>
            <person name="Jerlstrom-Hultqvist J."/>
            <person name="Kolisko M."/>
            <person name="Simpson A.G.B."/>
            <person name="Roger A.J."/>
            <person name="Svard S.G."/>
            <person name="Andersson J.O."/>
        </authorList>
    </citation>
    <scope>NUCLEOTIDE SEQUENCE</scope>
    <source>
        <strain evidence="2">PC1</strain>
    </source>
</reference>
<dbReference type="AlphaFoldDB" id="A0A146JXU6"/>
<evidence type="ECO:0000256" key="1">
    <source>
        <dbReference type="SAM" id="Coils"/>
    </source>
</evidence>
<dbReference type="EMBL" id="GDID01007083">
    <property type="protein sequence ID" value="JAP89523.1"/>
    <property type="molecule type" value="Transcribed_RNA"/>
</dbReference>
<protein>
    <submittedName>
        <fullName evidence="2">Uncharacterized protein</fullName>
    </submittedName>
</protein>